<dbReference type="RefSeq" id="WP_005858668.1">
    <property type="nucleotide sequence ID" value="NZ_CAXSUA010000014.1"/>
</dbReference>
<dbReference type="AlphaFoldDB" id="A0A174P6Q6"/>
<sequence length="105" mass="12077">MNRTIISIEVQAHNGKEATIIVKGEQNNQIMFEKQFEYKDEEKHSLRLHLLSERFHRKLPQLGDSLGVFCIRKLFNDITIRSKSSRNIISSMLCSIFPQTGKGSA</sequence>
<accession>A0A174P6Q6</accession>
<gene>
    <name evidence="1" type="ORF">ERS852462_03951</name>
</gene>
<protein>
    <submittedName>
        <fullName evidence="1">Uncharacterized protein</fullName>
    </submittedName>
</protein>
<evidence type="ECO:0000313" key="1">
    <source>
        <dbReference type="EMBL" id="CUP54510.1"/>
    </source>
</evidence>
<dbReference type="GeneID" id="69591739"/>
<dbReference type="Proteomes" id="UP000095614">
    <property type="component" value="Unassembled WGS sequence"/>
</dbReference>
<name>A0A174P6Q6_BACUN</name>
<reference evidence="1 2" key="1">
    <citation type="submission" date="2015-09" db="EMBL/GenBank/DDBJ databases">
        <authorList>
            <consortium name="Pathogen Informatics"/>
        </authorList>
    </citation>
    <scope>NUCLEOTIDE SEQUENCE [LARGE SCALE GENOMIC DNA]</scope>
    <source>
        <strain evidence="1 2">2789STDY5834847</strain>
    </source>
</reference>
<dbReference type="EMBL" id="CZAF01000014">
    <property type="protein sequence ID" value="CUP54510.1"/>
    <property type="molecule type" value="Genomic_DNA"/>
</dbReference>
<evidence type="ECO:0000313" key="2">
    <source>
        <dbReference type="Proteomes" id="UP000095614"/>
    </source>
</evidence>
<organism evidence="1 2">
    <name type="scientific">Bacteroides uniformis</name>
    <dbReference type="NCBI Taxonomy" id="820"/>
    <lineage>
        <taxon>Bacteria</taxon>
        <taxon>Pseudomonadati</taxon>
        <taxon>Bacteroidota</taxon>
        <taxon>Bacteroidia</taxon>
        <taxon>Bacteroidales</taxon>
        <taxon>Bacteroidaceae</taxon>
        <taxon>Bacteroides</taxon>
    </lineage>
</organism>
<proteinExistence type="predicted"/>